<name>A0A0F5FH24_9HYPH</name>
<dbReference type="AlphaFoldDB" id="A0A0F5FH24"/>
<feature type="region of interest" description="Disordered" evidence="1">
    <location>
        <begin position="155"/>
        <end position="185"/>
    </location>
</feature>
<evidence type="ECO:0000313" key="3">
    <source>
        <dbReference type="EMBL" id="KKB08078.1"/>
    </source>
</evidence>
<dbReference type="OrthoDB" id="8159761at2"/>
<dbReference type="EMBL" id="JZEY01000061">
    <property type="protein sequence ID" value="KKB08078.1"/>
    <property type="molecule type" value="Genomic_DNA"/>
</dbReference>
<gene>
    <name evidence="3" type="ORF">VE26_16020</name>
</gene>
<sequence length="185" mass="20013">MGSHRAAALIAALLLAPPASAQTPGWHYSPLPGEGDRASLGCDRAAEPGRFTCLAVRCEDDFTPGIHIHSTRAMGVAGRWQMTLDREDRSFDTIEAPSPYGARLLDPDGGLFERLQQGTFVYLRHEDDPEAGFAYIDLKGSFKAIGEALYWCAPRSPAAERNGPPDVEAETDQGEHDEPPPPGTQ</sequence>
<keyword evidence="2" id="KW-0732">Signal</keyword>
<evidence type="ECO:0000313" key="4">
    <source>
        <dbReference type="Proteomes" id="UP000033649"/>
    </source>
</evidence>
<organism evidence="3 4">
    <name type="scientific">Devosia chinhatensis</name>
    <dbReference type="NCBI Taxonomy" id="429727"/>
    <lineage>
        <taxon>Bacteria</taxon>
        <taxon>Pseudomonadati</taxon>
        <taxon>Pseudomonadota</taxon>
        <taxon>Alphaproteobacteria</taxon>
        <taxon>Hyphomicrobiales</taxon>
        <taxon>Devosiaceae</taxon>
        <taxon>Devosia</taxon>
    </lineage>
</organism>
<comment type="caution">
    <text evidence="3">The sequence shown here is derived from an EMBL/GenBank/DDBJ whole genome shotgun (WGS) entry which is preliminary data.</text>
</comment>
<dbReference type="RefSeq" id="WP_046106107.1">
    <property type="nucleotide sequence ID" value="NZ_JZEY01000061.1"/>
</dbReference>
<reference evidence="3 4" key="1">
    <citation type="submission" date="2015-03" db="EMBL/GenBank/DDBJ databases">
        <authorList>
            <person name="Hassan Y."/>
            <person name="Lepp D."/>
            <person name="Li X.-Z."/>
            <person name="Zhou T."/>
        </authorList>
    </citation>
    <scope>NUCLEOTIDE SEQUENCE [LARGE SCALE GENOMIC DNA]</scope>
    <source>
        <strain evidence="3 4">IPL18</strain>
    </source>
</reference>
<keyword evidence="4" id="KW-1185">Reference proteome</keyword>
<proteinExistence type="predicted"/>
<evidence type="ECO:0000256" key="1">
    <source>
        <dbReference type="SAM" id="MobiDB-lite"/>
    </source>
</evidence>
<accession>A0A0F5FH24</accession>
<dbReference type="Proteomes" id="UP000033649">
    <property type="component" value="Unassembled WGS sequence"/>
</dbReference>
<dbReference type="STRING" id="429727.VE26_16020"/>
<feature type="signal peptide" evidence="2">
    <location>
        <begin position="1"/>
        <end position="21"/>
    </location>
</feature>
<feature type="chain" id="PRO_5002486411" evidence="2">
    <location>
        <begin position="22"/>
        <end position="185"/>
    </location>
</feature>
<protein>
    <submittedName>
        <fullName evidence="3">Uncharacterized protein</fullName>
    </submittedName>
</protein>
<evidence type="ECO:0000256" key="2">
    <source>
        <dbReference type="SAM" id="SignalP"/>
    </source>
</evidence>